<dbReference type="Proteomes" id="UP000828251">
    <property type="component" value="Unassembled WGS sequence"/>
</dbReference>
<comment type="caution">
    <text evidence="1">The sequence shown here is derived from an EMBL/GenBank/DDBJ whole genome shotgun (WGS) entry which is preliminary data.</text>
</comment>
<evidence type="ECO:0000313" key="2">
    <source>
        <dbReference type="Proteomes" id="UP000828251"/>
    </source>
</evidence>
<keyword evidence="2" id="KW-1185">Reference proteome</keyword>
<name>A0A9D3ZLM7_9ROSI</name>
<evidence type="ECO:0000313" key="1">
    <source>
        <dbReference type="EMBL" id="KAH1046653.1"/>
    </source>
</evidence>
<dbReference type="AlphaFoldDB" id="A0A9D3ZLM7"/>
<accession>A0A9D3ZLM7</accession>
<organism evidence="1 2">
    <name type="scientific">Gossypium stocksii</name>
    <dbReference type="NCBI Taxonomy" id="47602"/>
    <lineage>
        <taxon>Eukaryota</taxon>
        <taxon>Viridiplantae</taxon>
        <taxon>Streptophyta</taxon>
        <taxon>Embryophyta</taxon>
        <taxon>Tracheophyta</taxon>
        <taxon>Spermatophyta</taxon>
        <taxon>Magnoliopsida</taxon>
        <taxon>eudicotyledons</taxon>
        <taxon>Gunneridae</taxon>
        <taxon>Pentapetalae</taxon>
        <taxon>rosids</taxon>
        <taxon>malvids</taxon>
        <taxon>Malvales</taxon>
        <taxon>Malvaceae</taxon>
        <taxon>Malvoideae</taxon>
        <taxon>Gossypium</taxon>
    </lineage>
</organism>
<gene>
    <name evidence="1" type="ORF">J1N35_037437</name>
</gene>
<reference evidence="1 2" key="1">
    <citation type="journal article" date="2021" name="Plant Biotechnol. J.">
        <title>Multi-omics assisted identification of the key and species-specific regulatory components of drought-tolerant mechanisms in Gossypium stocksii.</title>
        <authorList>
            <person name="Yu D."/>
            <person name="Ke L."/>
            <person name="Zhang D."/>
            <person name="Wu Y."/>
            <person name="Sun Y."/>
            <person name="Mei J."/>
            <person name="Sun J."/>
            <person name="Sun Y."/>
        </authorList>
    </citation>
    <scope>NUCLEOTIDE SEQUENCE [LARGE SCALE GENOMIC DNA]</scope>
    <source>
        <strain evidence="2">cv. E1</strain>
        <tissue evidence="1">Leaf</tissue>
    </source>
</reference>
<dbReference type="OrthoDB" id="1394763at2759"/>
<protein>
    <submittedName>
        <fullName evidence="1">Uncharacterized protein</fullName>
    </submittedName>
</protein>
<sequence length="86" mass="9404">MLISSMFSVGQILIFENMSQEEVLSVASSSHFEGRSGRVPTGNGLLAFVPRFKQQNVSAVRDFPPGCGRVAAPITRPNEQARNRLI</sequence>
<dbReference type="EMBL" id="JAIQCV010000011">
    <property type="protein sequence ID" value="KAH1046653.1"/>
    <property type="molecule type" value="Genomic_DNA"/>
</dbReference>
<proteinExistence type="predicted"/>